<evidence type="ECO:0000313" key="3">
    <source>
        <dbReference type="Proteomes" id="UP000829194"/>
    </source>
</evidence>
<evidence type="ECO:0000313" key="2">
    <source>
        <dbReference type="EMBL" id="UNP28860.1"/>
    </source>
</evidence>
<dbReference type="Proteomes" id="UP000829194">
    <property type="component" value="Chromosome"/>
</dbReference>
<proteinExistence type="predicted"/>
<sequence length="146" mass="16067">MPHPNPATSSIGLLLHLLQSPPEKPEPTAHLSRLDPAALDYLRTKASDLHHRAVGEARDLLDIALESLEFHISPTHQRRLLERADEELAAAQRWGELAANARFCLERPELARQLVGEAQLEGADPMSDASGNGTKARARVRVHSAR</sequence>
<feature type="compositionally biased region" description="Basic residues" evidence="1">
    <location>
        <begin position="136"/>
        <end position="146"/>
    </location>
</feature>
<reference evidence="2 3" key="1">
    <citation type="submission" date="2022-03" db="EMBL/GenBank/DDBJ databases">
        <title>Complete genome sequence of Lysobacter capsici VKM B-2533 and Lysobacter gummosus 10.1.1, promising sources of lytic agents.</title>
        <authorList>
            <person name="Tarlachkov S.V."/>
            <person name="Kudryakova I.V."/>
            <person name="Afoshin A.S."/>
            <person name="Leontyevskaya E.A."/>
            <person name="Leontyevskaya N.V."/>
        </authorList>
    </citation>
    <scope>NUCLEOTIDE SEQUENCE [LARGE SCALE GENOMIC DNA]</scope>
    <source>
        <strain evidence="2 3">10.1.1</strain>
    </source>
</reference>
<protein>
    <submittedName>
        <fullName evidence="2">Uncharacterized protein</fullName>
    </submittedName>
</protein>
<dbReference type="EMBL" id="CP093547">
    <property type="protein sequence ID" value="UNP28860.1"/>
    <property type="molecule type" value="Genomic_DNA"/>
</dbReference>
<accession>A0ABY3XB72</accession>
<gene>
    <name evidence="2" type="ORF">MOV92_20670</name>
</gene>
<evidence type="ECO:0000256" key="1">
    <source>
        <dbReference type="SAM" id="MobiDB-lite"/>
    </source>
</evidence>
<keyword evidence="3" id="KW-1185">Reference proteome</keyword>
<organism evidence="2 3">
    <name type="scientific">Lysobacter gummosus</name>
    <dbReference type="NCBI Taxonomy" id="262324"/>
    <lineage>
        <taxon>Bacteria</taxon>
        <taxon>Pseudomonadati</taxon>
        <taxon>Pseudomonadota</taxon>
        <taxon>Gammaproteobacteria</taxon>
        <taxon>Lysobacterales</taxon>
        <taxon>Lysobacteraceae</taxon>
        <taxon>Lysobacter</taxon>
    </lineage>
</organism>
<name>A0ABY3XB72_9GAMM</name>
<feature type="region of interest" description="Disordered" evidence="1">
    <location>
        <begin position="121"/>
        <end position="146"/>
    </location>
</feature>
<dbReference type="RefSeq" id="WP_148649041.1">
    <property type="nucleotide sequence ID" value="NZ_CP011131.1"/>
</dbReference>